<organism evidence="1 2">
    <name type="scientific">Porphyromonas circumdentaria</name>
    <dbReference type="NCBI Taxonomy" id="29524"/>
    <lineage>
        <taxon>Bacteria</taxon>
        <taxon>Pseudomonadati</taxon>
        <taxon>Bacteroidota</taxon>
        <taxon>Bacteroidia</taxon>
        <taxon>Bacteroidales</taxon>
        <taxon>Porphyromonadaceae</taxon>
        <taxon>Porphyromonas</taxon>
    </lineage>
</organism>
<evidence type="ECO:0000313" key="2">
    <source>
        <dbReference type="Proteomes" id="UP000190121"/>
    </source>
</evidence>
<name>A0A1T4PTA3_9PORP</name>
<reference evidence="2" key="1">
    <citation type="submission" date="2017-02" db="EMBL/GenBank/DDBJ databases">
        <authorList>
            <person name="Varghese N."/>
            <person name="Submissions S."/>
        </authorList>
    </citation>
    <scope>NUCLEOTIDE SEQUENCE [LARGE SCALE GENOMIC DNA]</scope>
    <source>
        <strain evidence="2">ATCC 51356</strain>
    </source>
</reference>
<proteinExistence type="predicted"/>
<sequence>MLLPLQNKQDRKRMKGTLSPQCLDKCTTNLLCSQKNHFSSIRKKCIKKYANEVF</sequence>
<evidence type="ECO:0000313" key="1">
    <source>
        <dbReference type="EMBL" id="SJZ94752.1"/>
    </source>
</evidence>
<dbReference type="EMBL" id="FUXE01000020">
    <property type="protein sequence ID" value="SJZ94752.1"/>
    <property type="molecule type" value="Genomic_DNA"/>
</dbReference>
<keyword evidence="2" id="KW-1185">Reference proteome</keyword>
<gene>
    <name evidence="1" type="ORF">SAMN02745171_01578</name>
</gene>
<accession>A0A1T4PTA3</accession>
<protein>
    <submittedName>
        <fullName evidence="1">Uncharacterized protein</fullName>
    </submittedName>
</protein>
<dbReference type="Proteomes" id="UP000190121">
    <property type="component" value="Unassembled WGS sequence"/>
</dbReference>
<dbReference type="AlphaFoldDB" id="A0A1T4PTA3"/>